<protein>
    <submittedName>
        <fullName evidence="2">Uncharacterized protein</fullName>
    </submittedName>
</protein>
<organism evidence="2 3">
    <name type="scientific">Adineta ricciae</name>
    <name type="common">Rotifer</name>
    <dbReference type="NCBI Taxonomy" id="249248"/>
    <lineage>
        <taxon>Eukaryota</taxon>
        <taxon>Metazoa</taxon>
        <taxon>Spiralia</taxon>
        <taxon>Gnathifera</taxon>
        <taxon>Rotifera</taxon>
        <taxon>Eurotatoria</taxon>
        <taxon>Bdelloidea</taxon>
        <taxon>Adinetida</taxon>
        <taxon>Adinetidae</taxon>
        <taxon>Adineta</taxon>
    </lineage>
</organism>
<dbReference type="InterPro" id="IPR032675">
    <property type="entry name" value="LRR_dom_sf"/>
</dbReference>
<dbReference type="AlphaFoldDB" id="A0A816FRU1"/>
<keyword evidence="3" id="KW-1185">Reference proteome</keyword>
<proteinExistence type="predicted"/>
<dbReference type="SUPFAM" id="SSF52047">
    <property type="entry name" value="RNI-like"/>
    <property type="match status" value="1"/>
</dbReference>
<comment type="caution">
    <text evidence="2">The sequence shown here is derived from an EMBL/GenBank/DDBJ whole genome shotgun (WGS) entry which is preliminary data.</text>
</comment>
<evidence type="ECO:0000313" key="3">
    <source>
        <dbReference type="Proteomes" id="UP000663828"/>
    </source>
</evidence>
<dbReference type="Proteomes" id="UP000663828">
    <property type="component" value="Unassembled WGS sequence"/>
</dbReference>
<accession>A0A816FRU1</accession>
<dbReference type="EMBL" id="CAJNOR010011981">
    <property type="protein sequence ID" value="CAF1664938.1"/>
    <property type="molecule type" value="Genomic_DNA"/>
</dbReference>
<dbReference type="EMBL" id="CAJNOJ010000106">
    <property type="protein sequence ID" value="CAF1122407.1"/>
    <property type="molecule type" value="Genomic_DNA"/>
</dbReference>
<gene>
    <name evidence="1" type="ORF">EDS130_LOCUS21125</name>
    <name evidence="2" type="ORF">XAT740_LOCUS57592</name>
</gene>
<evidence type="ECO:0000313" key="2">
    <source>
        <dbReference type="EMBL" id="CAF1664938.1"/>
    </source>
</evidence>
<reference evidence="2" key="1">
    <citation type="submission" date="2021-02" db="EMBL/GenBank/DDBJ databases">
        <authorList>
            <person name="Nowell W R."/>
        </authorList>
    </citation>
    <scope>NUCLEOTIDE SEQUENCE</scope>
</reference>
<name>A0A816FRU1_ADIRI</name>
<evidence type="ECO:0000313" key="1">
    <source>
        <dbReference type="EMBL" id="CAF1122407.1"/>
    </source>
</evidence>
<sequence length="188" mass="21703">MPILPVSQIQTLITPSASIPETISGGQWSSIVHLSISGCGLDDLFVLFTNIPELKYLRIENVSNNVTNVTINSIGNNKSLVNNMKTLHIDCLNSSIDYLFQLLERAPNLENLILFSFHDPSIIDASRRQILIVSSLRYLKNFKFKFHIANILQKSINEENLKEFQNQFWYNERRWYTEYFISNIFDVG</sequence>
<dbReference type="Gene3D" id="3.80.10.10">
    <property type="entry name" value="Ribonuclease Inhibitor"/>
    <property type="match status" value="1"/>
</dbReference>
<dbReference type="Proteomes" id="UP000663852">
    <property type="component" value="Unassembled WGS sequence"/>
</dbReference>